<comment type="caution">
    <text evidence="2">The sequence shown here is derived from an EMBL/GenBank/DDBJ whole genome shotgun (WGS) entry which is preliminary data.</text>
</comment>
<feature type="transmembrane region" description="Helical" evidence="1">
    <location>
        <begin position="141"/>
        <end position="160"/>
    </location>
</feature>
<reference evidence="2 3" key="1">
    <citation type="submission" date="2019-06" db="EMBL/GenBank/DDBJ databases">
        <title>Sequencing the genomes of 1000 actinobacteria strains.</title>
        <authorList>
            <person name="Klenk H.-P."/>
        </authorList>
    </citation>
    <scope>NUCLEOTIDE SEQUENCE [LARGE SCALE GENOMIC DNA]</scope>
    <source>
        <strain evidence="2 3">DSM 102200</strain>
    </source>
</reference>
<dbReference type="OrthoDB" id="428263at2"/>
<feature type="transmembrane region" description="Helical" evidence="1">
    <location>
        <begin position="86"/>
        <end position="105"/>
    </location>
</feature>
<keyword evidence="1" id="KW-0472">Membrane</keyword>
<evidence type="ECO:0000313" key="3">
    <source>
        <dbReference type="Proteomes" id="UP000316096"/>
    </source>
</evidence>
<feature type="transmembrane region" description="Helical" evidence="1">
    <location>
        <begin position="56"/>
        <end position="79"/>
    </location>
</feature>
<dbReference type="RefSeq" id="WP_141962815.1">
    <property type="nucleotide sequence ID" value="NZ_VFOZ01000002.1"/>
</dbReference>
<accession>A0A543C1C0</accession>
<protein>
    <submittedName>
        <fullName evidence="2">Putative membrane protein</fullName>
    </submittedName>
</protein>
<organism evidence="2 3">
    <name type="scientific">Actinoallomurus bryophytorum</name>
    <dbReference type="NCBI Taxonomy" id="1490222"/>
    <lineage>
        <taxon>Bacteria</taxon>
        <taxon>Bacillati</taxon>
        <taxon>Actinomycetota</taxon>
        <taxon>Actinomycetes</taxon>
        <taxon>Streptosporangiales</taxon>
        <taxon>Thermomonosporaceae</taxon>
        <taxon>Actinoallomurus</taxon>
    </lineage>
</organism>
<dbReference type="AlphaFoldDB" id="A0A543C1C0"/>
<keyword evidence="1" id="KW-1133">Transmembrane helix</keyword>
<keyword evidence="1" id="KW-0812">Transmembrane</keyword>
<evidence type="ECO:0000313" key="2">
    <source>
        <dbReference type="EMBL" id="TQL90848.1"/>
    </source>
</evidence>
<dbReference type="Pfam" id="PF08592">
    <property type="entry name" value="Anthrone_oxy"/>
    <property type="match status" value="1"/>
</dbReference>
<dbReference type="Proteomes" id="UP000316096">
    <property type="component" value="Unassembled WGS sequence"/>
</dbReference>
<sequence>MKILAGISAAITLLLTGAMAGLFFAYSASVMIGLDAIRPEQAIAAMRSINVKIQNAVFLPAFLLVPVLAVATGVLLLVLGQRAAGLVFFLAAAAYVLGVLVPSFAVNIPMNDALDTAKVPAGDAARVWSDYSSRWTLWNHVRTVFSSLGLLLAGLGLFIWDRHA</sequence>
<proteinExistence type="predicted"/>
<evidence type="ECO:0000256" key="1">
    <source>
        <dbReference type="SAM" id="Phobius"/>
    </source>
</evidence>
<gene>
    <name evidence="2" type="ORF">FB559_8162</name>
</gene>
<dbReference type="InterPro" id="IPR013901">
    <property type="entry name" value="Anthrone_oxy"/>
</dbReference>
<dbReference type="EMBL" id="VFOZ01000002">
    <property type="protein sequence ID" value="TQL90848.1"/>
    <property type="molecule type" value="Genomic_DNA"/>
</dbReference>
<keyword evidence="3" id="KW-1185">Reference proteome</keyword>
<name>A0A543C1C0_9ACTN</name>